<comment type="caution">
    <text evidence="1">The sequence shown here is derived from an EMBL/GenBank/DDBJ whole genome shotgun (WGS) entry which is preliminary data.</text>
</comment>
<accession>A0A3M7QSN5</accession>
<sequence length="89" mass="10186">MPHTNQMFEPITATISLLKKDRKIKNLIPESQSLSENEPLKELYQTEIQLPNISVVRKLRGVGLVCQYSVCKVILVDVVLSSRKPVYIY</sequence>
<dbReference type="Proteomes" id="UP000276133">
    <property type="component" value="Unassembled WGS sequence"/>
</dbReference>
<organism evidence="1 2">
    <name type="scientific">Brachionus plicatilis</name>
    <name type="common">Marine rotifer</name>
    <name type="synonym">Brachionus muelleri</name>
    <dbReference type="NCBI Taxonomy" id="10195"/>
    <lineage>
        <taxon>Eukaryota</taxon>
        <taxon>Metazoa</taxon>
        <taxon>Spiralia</taxon>
        <taxon>Gnathifera</taxon>
        <taxon>Rotifera</taxon>
        <taxon>Eurotatoria</taxon>
        <taxon>Monogononta</taxon>
        <taxon>Pseudotrocha</taxon>
        <taxon>Ploima</taxon>
        <taxon>Brachionidae</taxon>
        <taxon>Brachionus</taxon>
    </lineage>
</organism>
<reference evidence="1 2" key="1">
    <citation type="journal article" date="2018" name="Sci. Rep.">
        <title>Genomic signatures of local adaptation to the degree of environmental predictability in rotifers.</title>
        <authorList>
            <person name="Franch-Gras L."/>
            <person name="Hahn C."/>
            <person name="Garcia-Roger E.M."/>
            <person name="Carmona M.J."/>
            <person name="Serra M."/>
            <person name="Gomez A."/>
        </authorList>
    </citation>
    <scope>NUCLEOTIDE SEQUENCE [LARGE SCALE GENOMIC DNA]</scope>
    <source>
        <strain evidence="1">HYR1</strain>
    </source>
</reference>
<name>A0A3M7QSN5_BRAPC</name>
<proteinExistence type="predicted"/>
<evidence type="ECO:0000313" key="1">
    <source>
        <dbReference type="EMBL" id="RNA13985.1"/>
    </source>
</evidence>
<evidence type="ECO:0000313" key="2">
    <source>
        <dbReference type="Proteomes" id="UP000276133"/>
    </source>
</evidence>
<dbReference type="EMBL" id="REGN01005279">
    <property type="protein sequence ID" value="RNA13985.1"/>
    <property type="molecule type" value="Genomic_DNA"/>
</dbReference>
<keyword evidence="2" id="KW-1185">Reference proteome</keyword>
<dbReference type="AlphaFoldDB" id="A0A3M7QSN5"/>
<gene>
    <name evidence="1" type="ORF">BpHYR1_043875</name>
</gene>
<protein>
    <submittedName>
        <fullName evidence="1">Uncharacterized protein</fullName>
    </submittedName>
</protein>